<dbReference type="Proteomes" id="UP000299102">
    <property type="component" value="Unassembled WGS sequence"/>
</dbReference>
<dbReference type="InterPro" id="IPR001784">
    <property type="entry name" value="Bunya_nucleocap"/>
</dbReference>
<evidence type="ECO:0000313" key="2">
    <source>
        <dbReference type="Proteomes" id="UP000299102"/>
    </source>
</evidence>
<name>A0A4C1XN38_EUMVA</name>
<keyword evidence="2" id="KW-1185">Reference proteome</keyword>
<dbReference type="InterPro" id="IPR043011">
    <property type="entry name" value="Bunya_nucleocap_C"/>
</dbReference>
<sequence>MNRLSGLVAAYVFEHRTRYPEIDVPAANSLGLTWNNEDEEGARLYLSAVFGSEHYINQFSFYPLICALRRMRLNKIKPEMVIKLAKIKNSNGERMVHLLERNMETTIRLWSKFPGSTPNDISNILSTIDNK</sequence>
<gene>
    <name evidence="1" type="ORF">EVAR_54465_1</name>
</gene>
<dbReference type="OrthoDB" id="6865458at2759"/>
<dbReference type="AlphaFoldDB" id="A0A4C1XN38"/>
<organism evidence="1 2">
    <name type="scientific">Eumeta variegata</name>
    <name type="common">Bagworm moth</name>
    <name type="synonym">Eumeta japonica</name>
    <dbReference type="NCBI Taxonomy" id="151549"/>
    <lineage>
        <taxon>Eukaryota</taxon>
        <taxon>Metazoa</taxon>
        <taxon>Ecdysozoa</taxon>
        <taxon>Arthropoda</taxon>
        <taxon>Hexapoda</taxon>
        <taxon>Insecta</taxon>
        <taxon>Pterygota</taxon>
        <taxon>Neoptera</taxon>
        <taxon>Endopterygota</taxon>
        <taxon>Lepidoptera</taxon>
        <taxon>Glossata</taxon>
        <taxon>Ditrysia</taxon>
        <taxon>Tineoidea</taxon>
        <taxon>Psychidae</taxon>
        <taxon>Oiketicinae</taxon>
        <taxon>Eumeta</taxon>
    </lineage>
</organism>
<reference evidence="1 2" key="1">
    <citation type="journal article" date="2019" name="Commun. Biol.">
        <title>The bagworm genome reveals a unique fibroin gene that provides high tensile strength.</title>
        <authorList>
            <person name="Kono N."/>
            <person name="Nakamura H."/>
            <person name="Ohtoshi R."/>
            <person name="Tomita M."/>
            <person name="Numata K."/>
            <person name="Arakawa K."/>
        </authorList>
    </citation>
    <scope>NUCLEOTIDE SEQUENCE [LARGE SCALE GENOMIC DNA]</scope>
</reference>
<evidence type="ECO:0000313" key="1">
    <source>
        <dbReference type="EMBL" id="GBP63635.1"/>
    </source>
</evidence>
<accession>A0A4C1XN38</accession>
<dbReference type="Pfam" id="PF00952">
    <property type="entry name" value="Bunya_nucleocap"/>
    <property type="match status" value="1"/>
</dbReference>
<dbReference type="EMBL" id="BGZK01000874">
    <property type="protein sequence ID" value="GBP63635.1"/>
    <property type="molecule type" value="Genomic_DNA"/>
</dbReference>
<comment type="caution">
    <text evidence="1">The sequence shown here is derived from an EMBL/GenBank/DDBJ whole genome shotgun (WGS) entry which is preliminary data.</text>
</comment>
<dbReference type="Gene3D" id="1.10.472.180">
    <property type="entry name" value="Bunyavirus nucleocapsid (N) protein, C-terminal domain"/>
    <property type="match status" value="1"/>
</dbReference>
<proteinExistence type="predicted"/>
<protein>
    <submittedName>
        <fullName evidence="1">Nucleoprotein</fullName>
    </submittedName>
</protein>